<keyword evidence="4 9" id="KW-0812">Transmembrane</keyword>
<evidence type="ECO:0000256" key="4">
    <source>
        <dbReference type="ARBA" id="ARBA00022692"/>
    </source>
</evidence>
<dbReference type="GO" id="GO:0005886">
    <property type="term" value="C:plasma membrane"/>
    <property type="evidence" value="ECO:0007669"/>
    <property type="project" value="UniProtKB-UniRule"/>
</dbReference>
<dbReference type="GO" id="GO:0043952">
    <property type="term" value="P:protein transport by the Sec complex"/>
    <property type="evidence" value="ECO:0007669"/>
    <property type="project" value="UniProtKB-UniRule"/>
</dbReference>
<dbReference type="PROSITE" id="PS01067">
    <property type="entry name" value="SECE_SEC61G"/>
    <property type="match status" value="1"/>
</dbReference>
<evidence type="ECO:0000256" key="6">
    <source>
        <dbReference type="ARBA" id="ARBA00022989"/>
    </source>
</evidence>
<comment type="similarity">
    <text evidence="9">Belongs to the SecE/SEC61-gamma family.</text>
</comment>
<dbReference type="GO" id="GO:0065002">
    <property type="term" value="P:intracellular protein transmembrane transport"/>
    <property type="evidence" value="ECO:0007669"/>
    <property type="project" value="UniProtKB-UniRule"/>
</dbReference>
<comment type="subunit">
    <text evidence="9">Component of the Sec protein translocase complex. Heterotrimer consisting of SecY, SecE and SecG subunits. The heterotrimers can form oligomers, although 1 heterotrimer is thought to be able to translocate proteins. Interacts with the ribosome. Interacts with SecDF, and other proteins may be involved. Interacts with SecA.</text>
</comment>
<evidence type="ECO:0000313" key="11">
    <source>
        <dbReference type="Proteomes" id="UP000297475"/>
    </source>
</evidence>
<evidence type="ECO:0000256" key="9">
    <source>
        <dbReference type="HAMAP-Rule" id="MF_00422"/>
    </source>
</evidence>
<dbReference type="OrthoDB" id="9806365at2"/>
<protein>
    <recommendedName>
        <fullName evidence="9">Protein translocase subunit SecE</fullName>
    </recommendedName>
</protein>
<keyword evidence="8 9" id="KW-0472">Membrane</keyword>
<evidence type="ECO:0000256" key="7">
    <source>
        <dbReference type="ARBA" id="ARBA00023010"/>
    </source>
</evidence>
<evidence type="ECO:0000256" key="1">
    <source>
        <dbReference type="ARBA" id="ARBA00004370"/>
    </source>
</evidence>
<comment type="subcellular location">
    <subcellularLocation>
        <location evidence="1">Membrane</location>
    </subcellularLocation>
</comment>
<dbReference type="InterPro" id="IPR038379">
    <property type="entry name" value="SecE_sf"/>
</dbReference>
<accession>A0A4Z0W9L0</accession>
<dbReference type="AlphaFoldDB" id="A0A4Z0W9L0"/>
<dbReference type="PRINTS" id="PR01650">
    <property type="entry name" value="SECETRNLCASE"/>
</dbReference>
<dbReference type="EMBL" id="SRMF01000016">
    <property type="protein sequence ID" value="TGG90155.1"/>
    <property type="molecule type" value="Genomic_DNA"/>
</dbReference>
<keyword evidence="7 9" id="KW-0811">Translocation</keyword>
<dbReference type="GO" id="GO:0009306">
    <property type="term" value="P:protein secretion"/>
    <property type="evidence" value="ECO:0007669"/>
    <property type="project" value="UniProtKB-UniRule"/>
</dbReference>
<dbReference type="HAMAP" id="MF_00422">
    <property type="entry name" value="SecE"/>
    <property type="match status" value="1"/>
</dbReference>
<feature type="transmembrane region" description="Helical" evidence="9">
    <location>
        <begin position="40"/>
        <end position="60"/>
    </location>
</feature>
<dbReference type="InterPro" id="IPR005807">
    <property type="entry name" value="SecE_bac"/>
</dbReference>
<keyword evidence="11" id="KW-1185">Reference proteome</keyword>
<dbReference type="Pfam" id="PF00584">
    <property type="entry name" value="SecE"/>
    <property type="match status" value="1"/>
</dbReference>
<comment type="caution">
    <text evidence="9">Lacks conserved residue(s) required for the propagation of feature annotation.</text>
</comment>
<evidence type="ECO:0000256" key="3">
    <source>
        <dbReference type="ARBA" id="ARBA00022475"/>
    </source>
</evidence>
<dbReference type="PANTHER" id="PTHR33910">
    <property type="entry name" value="PROTEIN TRANSLOCASE SUBUNIT SECE"/>
    <property type="match status" value="1"/>
</dbReference>
<comment type="caution">
    <text evidence="10">The sequence shown here is derived from an EMBL/GenBank/DDBJ whole genome shotgun (WGS) entry which is preliminary data.</text>
</comment>
<feature type="transmembrane region" description="Helical" evidence="9">
    <location>
        <begin position="14"/>
        <end position="34"/>
    </location>
</feature>
<dbReference type="RefSeq" id="WP_135484968.1">
    <property type="nucleotide sequence ID" value="NZ_SRMF01000016.1"/>
</dbReference>
<comment type="function">
    <text evidence="9">Essential subunit of the Sec protein translocation channel SecYEG. Clamps together the 2 halves of SecY. May contact the channel plug during translocation.</text>
</comment>
<keyword evidence="2 9" id="KW-0813">Transport</keyword>
<sequence length="122" mass="13239">MASQAAKKGGALDVIKWLAVAALLVAAILGNGQYPEVGLLYRVLGVLVLALVAVAIALTTDRGRKFNQYRKEAWTELRKVIWPTRTETTQTTLLVLAVVLLVALIMFLFDMLISFLIGLAVG</sequence>
<dbReference type="Proteomes" id="UP000297475">
    <property type="component" value="Unassembled WGS sequence"/>
</dbReference>
<evidence type="ECO:0000256" key="8">
    <source>
        <dbReference type="ARBA" id="ARBA00023136"/>
    </source>
</evidence>
<dbReference type="GO" id="GO:0006605">
    <property type="term" value="P:protein targeting"/>
    <property type="evidence" value="ECO:0007669"/>
    <property type="project" value="UniProtKB-UniRule"/>
</dbReference>
<evidence type="ECO:0000313" key="10">
    <source>
        <dbReference type="EMBL" id="TGG90155.1"/>
    </source>
</evidence>
<dbReference type="InterPro" id="IPR001901">
    <property type="entry name" value="Translocase_SecE/Sec61-g"/>
</dbReference>
<evidence type="ECO:0000256" key="2">
    <source>
        <dbReference type="ARBA" id="ARBA00022448"/>
    </source>
</evidence>
<dbReference type="GO" id="GO:0008320">
    <property type="term" value="F:protein transmembrane transporter activity"/>
    <property type="evidence" value="ECO:0007669"/>
    <property type="project" value="UniProtKB-UniRule"/>
</dbReference>
<keyword evidence="5 9" id="KW-0653">Protein transport</keyword>
<reference evidence="10 11" key="1">
    <citation type="submission" date="2019-04" db="EMBL/GenBank/DDBJ databases">
        <title>Natronospirillum operosus gen. nov., sp. nov., a haloalkaliphilic satellite isolated from decaying biomass of laboratory culture of cyanobacterium Geitlerinema sp. and proposal of Natronospirillaceae fam. nov. and Saccharospirillaceae fam. nov.</title>
        <authorList>
            <person name="Kevbrin V."/>
            <person name="Boltyanskaya Y."/>
            <person name="Koziaeva V."/>
            <person name="Grouzdev D.S."/>
            <person name="Park M."/>
            <person name="Cho J."/>
        </authorList>
    </citation>
    <scope>NUCLEOTIDE SEQUENCE [LARGE SCALE GENOMIC DNA]</scope>
    <source>
        <strain evidence="10 11">G-116</strain>
    </source>
</reference>
<keyword evidence="3 9" id="KW-1003">Cell membrane</keyword>
<organism evidence="10 11">
    <name type="scientific">Natronospirillum operosum</name>
    <dbReference type="NCBI Taxonomy" id="2759953"/>
    <lineage>
        <taxon>Bacteria</taxon>
        <taxon>Pseudomonadati</taxon>
        <taxon>Pseudomonadota</taxon>
        <taxon>Gammaproteobacteria</taxon>
        <taxon>Oceanospirillales</taxon>
        <taxon>Natronospirillaceae</taxon>
        <taxon>Natronospirillum</taxon>
    </lineage>
</organism>
<evidence type="ECO:0000256" key="5">
    <source>
        <dbReference type="ARBA" id="ARBA00022927"/>
    </source>
</evidence>
<dbReference type="Gene3D" id="1.20.5.1030">
    <property type="entry name" value="Preprotein translocase secy subunit"/>
    <property type="match status" value="1"/>
</dbReference>
<keyword evidence="6 9" id="KW-1133">Transmembrane helix</keyword>
<name>A0A4Z0W9L0_9GAMM</name>
<dbReference type="PANTHER" id="PTHR33910:SF1">
    <property type="entry name" value="PROTEIN TRANSLOCASE SUBUNIT SECE"/>
    <property type="match status" value="1"/>
</dbReference>
<dbReference type="NCBIfam" id="TIGR00964">
    <property type="entry name" value="secE_bact"/>
    <property type="match status" value="1"/>
</dbReference>
<proteinExistence type="inferred from homology"/>
<gene>
    <name evidence="9 10" type="primary">secE</name>
    <name evidence="10" type="ORF">E4656_19320</name>
</gene>
<feature type="transmembrane region" description="Helical" evidence="9">
    <location>
        <begin position="93"/>
        <end position="121"/>
    </location>
</feature>